<evidence type="ECO:0000313" key="15">
    <source>
        <dbReference type="EMBL" id="KAK0457314.1"/>
    </source>
</evidence>
<evidence type="ECO:0000259" key="14">
    <source>
        <dbReference type="Pfam" id="PF02803"/>
    </source>
</evidence>
<feature type="domain" description="Thiolase N-terminal" evidence="13">
    <location>
        <begin position="17"/>
        <end position="271"/>
    </location>
</feature>
<dbReference type="PANTHER" id="PTHR43853:SF8">
    <property type="entry name" value="3-KETOACYL-COA THIOLASE, PEROXISOMAL"/>
    <property type="match status" value="1"/>
</dbReference>
<evidence type="ECO:0000256" key="8">
    <source>
        <dbReference type="ARBA" id="ARBA00023140"/>
    </source>
</evidence>
<dbReference type="GeneID" id="85365997"/>
<evidence type="ECO:0000256" key="1">
    <source>
        <dbReference type="ARBA" id="ARBA00004275"/>
    </source>
</evidence>
<dbReference type="GO" id="GO:0006635">
    <property type="term" value="P:fatty acid beta-oxidation"/>
    <property type="evidence" value="ECO:0007669"/>
    <property type="project" value="TreeGrafter"/>
</dbReference>
<comment type="pathway">
    <text evidence="2">Lipid metabolism; fatty acid metabolism.</text>
</comment>
<evidence type="ECO:0000256" key="7">
    <source>
        <dbReference type="ARBA" id="ARBA00023098"/>
    </source>
</evidence>
<evidence type="ECO:0000313" key="16">
    <source>
        <dbReference type="Proteomes" id="UP001175211"/>
    </source>
</evidence>
<feature type="active site" description="Acyl-thioester intermediate" evidence="11">
    <location>
        <position position="102"/>
    </location>
</feature>
<dbReference type="GO" id="GO:0005777">
    <property type="term" value="C:peroxisome"/>
    <property type="evidence" value="ECO:0007669"/>
    <property type="project" value="UniProtKB-SubCell"/>
</dbReference>
<keyword evidence="9 12" id="KW-0012">Acyltransferase</keyword>
<dbReference type="PANTHER" id="PTHR43853">
    <property type="entry name" value="3-KETOACYL-COA THIOLASE, PEROXISOMAL"/>
    <property type="match status" value="1"/>
</dbReference>
<dbReference type="PIRSF" id="PIRSF000429">
    <property type="entry name" value="Ac-CoA_Ac_transf"/>
    <property type="match status" value="1"/>
</dbReference>
<keyword evidence="5" id="KW-0276">Fatty acid metabolism</keyword>
<evidence type="ECO:0000256" key="2">
    <source>
        <dbReference type="ARBA" id="ARBA00004872"/>
    </source>
</evidence>
<evidence type="ECO:0000256" key="12">
    <source>
        <dbReference type="RuleBase" id="RU003557"/>
    </source>
</evidence>
<keyword evidence="16" id="KW-1185">Reference proteome</keyword>
<dbReference type="InterPro" id="IPR002155">
    <property type="entry name" value="Thiolase"/>
</dbReference>
<dbReference type="InterPro" id="IPR020616">
    <property type="entry name" value="Thiolase_N"/>
</dbReference>
<protein>
    <submittedName>
        <fullName evidence="15">Thiolase, N-terminal domain-containing protein</fullName>
    </submittedName>
</protein>
<comment type="similarity">
    <text evidence="3 12">Belongs to the thiolase-like superfamily. Thiolase family.</text>
</comment>
<feature type="domain" description="Thiolase C-terminal" evidence="14">
    <location>
        <begin position="281"/>
        <end position="399"/>
    </location>
</feature>
<dbReference type="PROSITE" id="PS00098">
    <property type="entry name" value="THIOLASE_1"/>
    <property type="match status" value="1"/>
</dbReference>
<evidence type="ECO:0000256" key="10">
    <source>
        <dbReference type="ARBA" id="ARBA00047605"/>
    </source>
</evidence>
<dbReference type="FunFam" id="3.40.47.10:FF:000010">
    <property type="entry name" value="Acetyl-CoA acetyltransferase (Thiolase)"/>
    <property type="match status" value="1"/>
</dbReference>
<dbReference type="Pfam" id="PF00108">
    <property type="entry name" value="Thiolase_N"/>
    <property type="match status" value="1"/>
</dbReference>
<sequence length="403" mass="42156">MPSKARTAALQKNADDVVIVSALRSAITKSRKGGFKDTRPEEILSSVLKAVYTRVNLDPKLIEDIAVGNVLPPSGGASAARMAALHAGIPNTTSINTVNRQCSSGLSAVNQIANEIKTGQIDIGIGAGVESMTFGYGPSAMTEYSEVVLSNQEAADCTIPMGITSENVASDFGITREVQDKFAAESFRRAAAASKAGKFKAEIVPIKVKIVDPKTEKEHEIVVEADDGIRDGVTAESLAKLKPAFAKNGTTHAGNASQVSDGAAAVLLTRRSVAQRLGLPIVGKFVAAVATGVPPRIMGVGPAYAIPKVLEKTGLTKEDIDFFEINEAFASQAVYSVQTLGIPFEKVNRHGGAIAIGHPLGCTGARQIATGLNIAKQYNDKIFITSMCIGSGMGMAGVFVNEQ</sequence>
<comment type="catalytic activity">
    <reaction evidence="10">
        <text>an acyl-CoA + acetyl-CoA = a 3-oxoacyl-CoA + CoA</text>
        <dbReference type="Rhea" id="RHEA:21564"/>
        <dbReference type="ChEBI" id="CHEBI:57287"/>
        <dbReference type="ChEBI" id="CHEBI:57288"/>
        <dbReference type="ChEBI" id="CHEBI:58342"/>
        <dbReference type="ChEBI" id="CHEBI:90726"/>
        <dbReference type="EC" id="2.3.1.16"/>
    </reaction>
</comment>
<keyword evidence="7" id="KW-0443">Lipid metabolism</keyword>
<dbReference type="Pfam" id="PF02803">
    <property type="entry name" value="Thiolase_C"/>
    <property type="match status" value="1"/>
</dbReference>
<dbReference type="Proteomes" id="UP001175211">
    <property type="component" value="Unassembled WGS sequence"/>
</dbReference>
<feature type="active site" description="Proton acceptor" evidence="11">
    <location>
        <position position="358"/>
    </location>
</feature>
<dbReference type="PROSITE" id="PS00737">
    <property type="entry name" value="THIOLASE_2"/>
    <property type="match status" value="1"/>
</dbReference>
<evidence type="ECO:0000259" key="13">
    <source>
        <dbReference type="Pfam" id="PF00108"/>
    </source>
</evidence>
<dbReference type="InterPro" id="IPR020615">
    <property type="entry name" value="Thiolase_acyl_enz_int_AS"/>
</dbReference>
<dbReference type="InterPro" id="IPR050215">
    <property type="entry name" value="Thiolase-like_sf_Thiolase"/>
</dbReference>
<dbReference type="InterPro" id="IPR016039">
    <property type="entry name" value="Thiolase-like"/>
</dbReference>
<dbReference type="EMBL" id="JAUEPS010000022">
    <property type="protein sequence ID" value="KAK0457314.1"/>
    <property type="molecule type" value="Genomic_DNA"/>
</dbReference>
<dbReference type="InterPro" id="IPR020617">
    <property type="entry name" value="Thiolase_C"/>
</dbReference>
<evidence type="ECO:0000256" key="11">
    <source>
        <dbReference type="PIRSR" id="PIRSR000429-1"/>
    </source>
</evidence>
<dbReference type="AlphaFoldDB" id="A0AA39KCI8"/>
<dbReference type="RefSeq" id="XP_060329629.1">
    <property type="nucleotide sequence ID" value="XM_060482449.1"/>
</dbReference>
<proteinExistence type="inferred from homology"/>
<dbReference type="GO" id="GO:0010124">
    <property type="term" value="P:phenylacetate catabolic process"/>
    <property type="evidence" value="ECO:0007669"/>
    <property type="project" value="TreeGrafter"/>
</dbReference>
<evidence type="ECO:0000256" key="5">
    <source>
        <dbReference type="ARBA" id="ARBA00022832"/>
    </source>
</evidence>
<dbReference type="Gene3D" id="3.40.47.10">
    <property type="match status" value="2"/>
</dbReference>
<dbReference type="CDD" id="cd00751">
    <property type="entry name" value="thiolase"/>
    <property type="match status" value="1"/>
</dbReference>
<comment type="subcellular location">
    <subcellularLocation>
        <location evidence="1">Peroxisome</location>
    </subcellularLocation>
</comment>
<reference evidence="15" key="1">
    <citation type="submission" date="2023-06" db="EMBL/GenBank/DDBJ databases">
        <authorList>
            <consortium name="Lawrence Berkeley National Laboratory"/>
            <person name="Ahrendt S."/>
            <person name="Sahu N."/>
            <person name="Indic B."/>
            <person name="Wong-Bajracharya J."/>
            <person name="Merenyi Z."/>
            <person name="Ke H.-M."/>
            <person name="Monk M."/>
            <person name="Kocsube S."/>
            <person name="Drula E."/>
            <person name="Lipzen A."/>
            <person name="Balint B."/>
            <person name="Henrissat B."/>
            <person name="Andreopoulos B."/>
            <person name="Martin F.M."/>
            <person name="Harder C.B."/>
            <person name="Rigling D."/>
            <person name="Ford K.L."/>
            <person name="Foster G.D."/>
            <person name="Pangilinan J."/>
            <person name="Papanicolaou A."/>
            <person name="Barry K."/>
            <person name="LaButti K."/>
            <person name="Viragh M."/>
            <person name="Koriabine M."/>
            <person name="Yan M."/>
            <person name="Riley R."/>
            <person name="Champramary S."/>
            <person name="Plett K.L."/>
            <person name="Tsai I.J."/>
            <person name="Slot J."/>
            <person name="Sipos G."/>
            <person name="Plett J."/>
            <person name="Nagy L.G."/>
            <person name="Grigoriev I.V."/>
        </authorList>
    </citation>
    <scope>NUCLEOTIDE SEQUENCE</scope>
    <source>
        <strain evidence="15">CCBAS 213</strain>
    </source>
</reference>
<evidence type="ECO:0000256" key="3">
    <source>
        <dbReference type="ARBA" id="ARBA00010982"/>
    </source>
</evidence>
<organism evidence="15 16">
    <name type="scientific">Armillaria tabescens</name>
    <name type="common">Ringless honey mushroom</name>
    <name type="synonym">Agaricus tabescens</name>
    <dbReference type="NCBI Taxonomy" id="1929756"/>
    <lineage>
        <taxon>Eukaryota</taxon>
        <taxon>Fungi</taxon>
        <taxon>Dikarya</taxon>
        <taxon>Basidiomycota</taxon>
        <taxon>Agaricomycotina</taxon>
        <taxon>Agaricomycetes</taxon>
        <taxon>Agaricomycetidae</taxon>
        <taxon>Agaricales</taxon>
        <taxon>Marasmiineae</taxon>
        <taxon>Physalacriaceae</taxon>
        <taxon>Desarmillaria</taxon>
    </lineage>
</organism>
<dbReference type="InterPro" id="IPR020613">
    <property type="entry name" value="Thiolase_CS"/>
</dbReference>
<dbReference type="NCBIfam" id="TIGR01930">
    <property type="entry name" value="AcCoA-C-Actrans"/>
    <property type="match status" value="1"/>
</dbReference>
<comment type="caution">
    <text evidence="15">The sequence shown here is derived from an EMBL/GenBank/DDBJ whole genome shotgun (WGS) entry which is preliminary data.</text>
</comment>
<keyword evidence="6" id="KW-0809">Transit peptide</keyword>
<keyword evidence="8" id="KW-0576">Peroxisome</keyword>
<dbReference type="GO" id="GO:0003988">
    <property type="term" value="F:acetyl-CoA C-acyltransferase activity"/>
    <property type="evidence" value="ECO:0007669"/>
    <property type="project" value="UniProtKB-EC"/>
</dbReference>
<accession>A0AA39KCI8</accession>
<dbReference type="SUPFAM" id="SSF53901">
    <property type="entry name" value="Thiolase-like"/>
    <property type="match status" value="2"/>
</dbReference>
<name>A0AA39KCI8_ARMTA</name>
<evidence type="ECO:0000256" key="6">
    <source>
        <dbReference type="ARBA" id="ARBA00022946"/>
    </source>
</evidence>
<feature type="active site" description="Proton acceptor" evidence="11">
    <location>
        <position position="388"/>
    </location>
</feature>
<evidence type="ECO:0000256" key="9">
    <source>
        <dbReference type="ARBA" id="ARBA00023315"/>
    </source>
</evidence>
<keyword evidence="4 12" id="KW-0808">Transferase</keyword>
<gene>
    <name evidence="15" type="ORF">EV420DRAFT_519099</name>
</gene>
<evidence type="ECO:0000256" key="4">
    <source>
        <dbReference type="ARBA" id="ARBA00022679"/>
    </source>
</evidence>